<sequence length="80" mass="9567">CRHLFRLKRILTSVEGCHPSRGRVPFTFRFYFTTFCGSCKDYRLGYSKDYWKYGKGLGFRIIGRIMTTYLERNHDKDTTP</sequence>
<evidence type="ECO:0000313" key="1">
    <source>
        <dbReference type="EMBL" id="BAT82734.1"/>
    </source>
</evidence>
<proteinExistence type="predicted"/>
<gene>
    <name evidence="1" type="primary">Vigan.03G279200</name>
    <name evidence="1" type="ORF">VIGAN_03279200</name>
</gene>
<dbReference type="AlphaFoldDB" id="A0A0S3RQ78"/>
<dbReference type="Proteomes" id="UP000291084">
    <property type="component" value="Chromosome 3"/>
</dbReference>
<reference evidence="1 2" key="1">
    <citation type="journal article" date="2015" name="Sci. Rep.">
        <title>The power of single molecule real-time sequencing technology in the de novo assembly of a eukaryotic genome.</title>
        <authorList>
            <person name="Sakai H."/>
            <person name="Naito K."/>
            <person name="Ogiso-Tanaka E."/>
            <person name="Takahashi Y."/>
            <person name="Iseki K."/>
            <person name="Muto C."/>
            <person name="Satou K."/>
            <person name="Teruya K."/>
            <person name="Shiroma A."/>
            <person name="Shimoji M."/>
            <person name="Hirano T."/>
            <person name="Itoh T."/>
            <person name="Kaga A."/>
            <person name="Tomooka N."/>
        </authorList>
    </citation>
    <scope>NUCLEOTIDE SEQUENCE [LARGE SCALE GENOMIC DNA]</scope>
    <source>
        <strain evidence="2">cv. Shumari</strain>
    </source>
</reference>
<organism evidence="1 2">
    <name type="scientific">Vigna angularis var. angularis</name>
    <dbReference type="NCBI Taxonomy" id="157739"/>
    <lineage>
        <taxon>Eukaryota</taxon>
        <taxon>Viridiplantae</taxon>
        <taxon>Streptophyta</taxon>
        <taxon>Embryophyta</taxon>
        <taxon>Tracheophyta</taxon>
        <taxon>Spermatophyta</taxon>
        <taxon>Magnoliopsida</taxon>
        <taxon>eudicotyledons</taxon>
        <taxon>Gunneridae</taxon>
        <taxon>Pentapetalae</taxon>
        <taxon>rosids</taxon>
        <taxon>fabids</taxon>
        <taxon>Fabales</taxon>
        <taxon>Fabaceae</taxon>
        <taxon>Papilionoideae</taxon>
        <taxon>50 kb inversion clade</taxon>
        <taxon>NPAAA clade</taxon>
        <taxon>indigoferoid/millettioid clade</taxon>
        <taxon>Phaseoleae</taxon>
        <taxon>Vigna</taxon>
    </lineage>
</organism>
<protein>
    <submittedName>
        <fullName evidence="1">Uncharacterized protein</fullName>
    </submittedName>
</protein>
<dbReference type="EMBL" id="AP015036">
    <property type="protein sequence ID" value="BAT82734.1"/>
    <property type="molecule type" value="Genomic_DNA"/>
</dbReference>
<feature type="non-terminal residue" evidence="1">
    <location>
        <position position="1"/>
    </location>
</feature>
<keyword evidence="2" id="KW-1185">Reference proteome</keyword>
<accession>A0A0S3RQ78</accession>
<evidence type="ECO:0000313" key="2">
    <source>
        <dbReference type="Proteomes" id="UP000291084"/>
    </source>
</evidence>
<name>A0A0S3RQ78_PHAAN</name>